<evidence type="ECO:0000256" key="8">
    <source>
        <dbReference type="ARBA" id="ARBA00023125"/>
    </source>
</evidence>
<reference evidence="15 16" key="1">
    <citation type="submission" date="2019-07" db="EMBL/GenBank/DDBJ databases">
        <title>Finished genome of Venturia effusa.</title>
        <authorList>
            <person name="Young C.A."/>
            <person name="Cox M.P."/>
            <person name="Ganley A.R.D."/>
            <person name="David W.J."/>
        </authorList>
    </citation>
    <scope>NUCLEOTIDE SEQUENCE [LARGE SCALE GENOMIC DNA]</scope>
    <source>
        <strain evidence="16">albino</strain>
    </source>
</reference>
<evidence type="ECO:0000259" key="14">
    <source>
        <dbReference type="PROSITE" id="PS50157"/>
    </source>
</evidence>
<dbReference type="GO" id="GO:0000433">
    <property type="term" value="P:carbon catabolite repression of transcription from RNA polymerase II promoter by glucose"/>
    <property type="evidence" value="ECO:0007669"/>
    <property type="project" value="TreeGrafter"/>
</dbReference>
<evidence type="ECO:0000313" key="15">
    <source>
        <dbReference type="EMBL" id="QDS69366.1"/>
    </source>
</evidence>
<keyword evidence="10" id="KW-0539">Nucleus</keyword>
<organism evidence="15 16">
    <name type="scientific">Venturia effusa</name>
    <dbReference type="NCBI Taxonomy" id="50376"/>
    <lineage>
        <taxon>Eukaryota</taxon>
        <taxon>Fungi</taxon>
        <taxon>Dikarya</taxon>
        <taxon>Ascomycota</taxon>
        <taxon>Pezizomycotina</taxon>
        <taxon>Dothideomycetes</taxon>
        <taxon>Pleosporomycetidae</taxon>
        <taxon>Venturiales</taxon>
        <taxon>Venturiaceae</taxon>
        <taxon>Venturia</taxon>
    </lineage>
</organism>
<evidence type="ECO:0000256" key="13">
    <source>
        <dbReference type="SAM" id="MobiDB-lite"/>
    </source>
</evidence>
<dbReference type="GO" id="GO:0005634">
    <property type="term" value="C:nucleus"/>
    <property type="evidence" value="ECO:0007669"/>
    <property type="project" value="UniProtKB-SubCell"/>
</dbReference>
<feature type="compositionally biased region" description="Low complexity" evidence="13">
    <location>
        <begin position="211"/>
        <end position="229"/>
    </location>
</feature>
<protein>
    <recommendedName>
        <fullName evidence="14">C2H2-type domain-containing protein</fullName>
    </recommendedName>
</protein>
<feature type="region of interest" description="Disordered" evidence="13">
    <location>
        <begin position="438"/>
        <end position="460"/>
    </location>
</feature>
<feature type="domain" description="C2H2-type" evidence="14">
    <location>
        <begin position="113"/>
        <end position="142"/>
    </location>
</feature>
<feature type="region of interest" description="Disordered" evidence="13">
    <location>
        <begin position="297"/>
        <end position="366"/>
    </location>
</feature>
<feature type="compositionally biased region" description="Low complexity" evidence="13">
    <location>
        <begin position="21"/>
        <end position="47"/>
    </location>
</feature>
<evidence type="ECO:0000256" key="11">
    <source>
        <dbReference type="ARBA" id="ARBA00038023"/>
    </source>
</evidence>
<dbReference type="SMART" id="SM00355">
    <property type="entry name" value="ZnF_C2H2"/>
    <property type="match status" value="2"/>
</dbReference>
<feature type="compositionally biased region" description="Polar residues" evidence="13">
    <location>
        <begin position="392"/>
        <end position="405"/>
    </location>
</feature>
<dbReference type="PROSITE" id="PS50157">
    <property type="entry name" value="ZINC_FINGER_C2H2_2"/>
    <property type="match status" value="2"/>
</dbReference>
<keyword evidence="8" id="KW-0238">DNA-binding</keyword>
<dbReference type="STRING" id="50376.A0A517L174"/>
<keyword evidence="16" id="KW-1185">Reference proteome</keyword>
<evidence type="ECO:0000256" key="4">
    <source>
        <dbReference type="ARBA" id="ARBA00022737"/>
    </source>
</evidence>
<dbReference type="EMBL" id="CP042187">
    <property type="protein sequence ID" value="QDS69366.1"/>
    <property type="molecule type" value="Genomic_DNA"/>
</dbReference>
<dbReference type="InterPro" id="IPR036236">
    <property type="entry name" value="Znf_C2H2_sf"/>
</dbReference>
<keyword evidence="7" id="KW-0805">Transcription regulation</keyword>
<evidence type="ECO:0000256" key="12">
    <source>
        <dbReference type="PROSITE-ProRule" id="PRU00042"/>
    </source>
</evidence>
<dbReference type="Gene3D" id="3.30.160.60">
    <property type="entry name" value="Classic Zinc Finger"/>
    <property type="match status" value="2"/>
</dbReference>
<feature type="compositionally biased region" description="Low complexity" evidence="13">
    <location>
        <begin position="150"/>
        <end position="159"/>
    </location>
</feature>
<comment type="subcellular location">
    <subcellularLocation>
        <location evidence="1">Nucleus</location>
    </subcellularLocation>
</comment>
<keyword evidence="2" id="KW-0678">Repressor</keyword>
<evidence type="ECO:0000256" key="5">
    <source>
        <dbReference type="ARBA" id="ARBA00022771"/>
    </source>
</evidence>
<dbReference type="GO" id="GO:0005737">
    <property type="term" value="C:cytoplasm"/>
    <property type="evidence" value="ECO:0007669"/>
    <property type="project" value="TreeGrafter"/>
</dbReference>
<dbReference type="GO" id="GO:0008270">
    <property type="term" value="F:zinc ion binding"/>
    <property type="evidence" value="ECO:0007669"/>
    <property type="project" value="UniProtKB-KW"/>
</dbReference>
<feature type="compositionally biased region" description="Polar residues" evidence="13">
    <location>
        <begin position="336"/>
        <end position="346"/>
    </location>
</feature>
<evidence type="ECO:0000256" key="3">
    <source>
        <dbReference type="ARBA" id="ARBA00022723"/>
    </source>
</evidence>
<dbReference type="InterPro" id="IPR013087">
    <property type="entry name" value="Znf_C2H2_type"/>
</dbReference>
<dbReference type="PANTHER" id="PTHR47428:SF1">
    <property type="entry name" value="REGULATORY PROTEIN MIG1-RELATED"/>
    <property type="match status" value="1"/>
</dbReference>
<sequence>MPPTNDSPAHFSNLLNAHVSQLEPQQEPLTLQHSSTASSTQASFTTANPTSSEMATAGVSLMAPALLGQSDHHDQHERQDLPRPYKCPICQKAFHRLEHQTRHIRTHTGEKPHVCQYPGCTKRFSRSDELTRHSRIHNNPNSRRGKGASQQQPQHQQQHVTVRTSPEEAARIGILSGPGSMLPPSKSATRSAPASNLTSPNVSPPHSYVPSLNSASASPFSRSTASSNNGSPNSLQRPIDSVNLLATAASQLEREHQSYPSLPHLSRHYNHHQHLSHPYQHPAQASRMPGLAQYSISNSQPMSRSHSHENDDQYSHRQTKKSRPNSPYSTAPPSPTFSHDSTSPTPDHTPLATPAHSPRLRPTGWSDLQLPHLRHLSLHHAPALAPMEPQTEHVTQYTPSSTNGMRISDIMSKSDGTQRKLPVPVPKVAVHDLLNNGPGFASGSSSSNASAAGNDLSERL</sequence>
<dbReference type="PROSITE" id="PS00028">
    <property type="entry name" value="ZINC_FINGER_C2H2_1"/>
    <property type="match status" value="2"/>
</dbReference>
<proteinExistence type="inferred from homology"/>
<dbReference type="SUPFAM" id="SSF57667">
    <property type="entry name" value="beta-beta-alpha zinc fingers"/>
    <property type="match status" value="1"/>
</dbReference>
<feature type="compositionally biased region" description="Basic and acidic residues" evidence="13">
    <location>
        <begin position="306"/>
        <end position="315"/>
    </location>
</feature>
<keyword evidence="9" id="KW-0804">Transcription</keyword>
<evidence type="ECO:0000256" key="10">
    <source>
        <dbReference type="ARBA" id="ARBA00023242"/>
    </source>
</evidence>
<name>A0A517L174_9PEZI</name>
<evidence type="ECO:0000256" key="7">
    <source>
        <dbReference type="ARBA" id="ARBA00023015"/>
    </source>
</evidence>
<feature type="region of interest" description="Disordered" evidence="13">
    <location>
        <begin position="1"/>
        <end position="53"/>
    </location>
</feature>
<dbReference type="FunFam" id="3.30.160.60:FF:000089">
    <property type="entry name" value="DNA-binding protein creA"/>
    <property type="match status" value="1"/>
</dbReference>
<dbReference type="OrthoDB" id="654211at2759"/>
<keyword evidence="5 12" id="KW-0863">Zinc-finger</keyword>
<keyword evidence="3" id="KW-0479">Metal-binding</keyword>
<feature type="compositionally biased region" description="Low complexity" evidence="13">
    <location>
        <begin position="438"/>
        <end position="454"/>
    </location>
</feature>
<dbReference type="Pfam" id="PF00096">
    <property type="entry name" value="zf-C2H2"/>
    <property type="match status" value="2"/>
</dbReference>
<dbReference type="PANTHER" id="PTHR47428">
    <property type="entry name" value="REGULATORY PROTEIN MIG1-RELATED"/>
    <property type="match status" value="1"/>
</dbReference>
<evidence type="ECO:0000256" key="6">
    <source>
        <dbReference type="ARBA" id="ARBA00022833"/>
    </source>
</evidence>
<accession>A0A517L174</accession>
<dbReference type="AlphaFoldDB" id="A0A517L174"/>
<evidence type="ECO:0000256" key="9">
    <source>
        <dbReference type="ARBA" id="ARBA00023163"/>
    </source>
</evidence>
<dbReference type="GO" id="GO:0043609">
    <property type="term" value="P:regulation of carbon utilization"/>
    <property type="evidence" value="ECO:0007669"/>
    <property type="project" value="UniProtKB-ARBA"/>
</dbReference>
<feature type="compositionally biased region" description="Polar residues" evidence="13">
    <location>
        <begin position="186"/>
        <end position="201"/>
    </location>
</feature>
<feature type="domain" description="C2H2-type" evidence="14">
    <location>
        <begin position="85"/>
        <end position="112"/>
    </location>
</feature>
<evidence type="ECO:0000256" key="2">
    <source>
        <dbReference type="ARBA" id="ARBA00022491"/>
    </source>
</evidence>
<keyword evidence="4" id="KW-0677">Repeat</keyword>
<dbReference type="Proteomes" id="UP000316270">
    <property type="component" value="Chromosome 3"/>
</dbReference>
<dbReference type="FunFam" id="3.30.160.60:FF:000152">
    <property type="entry name" value="DNA-binding protein creA"/>
    <property type="match status" value="1"/>
</dbReference>
<comment type="similarity">
    <text evidence="11">Belongs to the creA/MIG C2H2-type zinc-finger protein family.</text>
</comment>
<feature type="region of interest" description="Disordered" evidence="13">
    <location>
        <begin position="126"/>
        <end position="237"/>
    </location>
</feature>
<gene>
    <name evidence="15" type="ORF">FKW77_004278</name>
</gene>
<evidence type="ECO:0000313" key="16">
    <source>
        <dbReference type="Proteomes" id="UP000316270"/>
    </source>
</evidence>
<dbReference type="GO" id="GO:0000978">
    <property type="term" value="F:RNA polymerase II cis-regulatory region sequence-specific DNA binding"/>
    <property type="evidence" value="ECO:0007669"/>
    <property type="project" value="TreeGrafter"/>
</dbReference>
<keyword evidence="6" id="KW-0862">Zinc</keyword>
<evidence type="ECO:0000256" key="1">
    <source>
        <dbReference type="ARBA" id="ARBA00004123"/>
    </source>
</evidence>
<feature type="region of interest" description="Disordered" evidence="13">
    <location>
        <begin position="386"/>
        <end position="409"/>
    </location>
</feature>
<dbReference type="InterPro" id="IPR051007">
    <property type="entry name" value="creA/MIG_C2H2-ZnF"/>
</dbReference>